<dbReference type="PANTHER" id="PTHR46300:SF7">
    <property type="entry name" value="P450, PUTATIVE (EUROFUNG)-RELATED"/>
    <property type="match status" value="1"/>
</dbReference>
<evidence type="ECO:0000256" key="4">
    <source>
        <dbReference type="ARBA" id="ARBA00022617"/>
    </source>
</evidence>
<dbReference type="InterPro" id="IPR050364">
    <property type="entry name" value="Cytochrome_P450_fung"/>
</dbReference>
<organism evidence="12 13">
    <name type="scientific">Schizophyllum amplum</name>
    <dbReference type="NCBI Taxonomy" id="97359"/>
    <lineage>
        <taxon>Eukaryota</taxon>
        <taxon>Fungi</taxon>
        <taxon>Dikarya</taxon>
        <taxon>Basidiomycota</taxon>
        <taxon>Agaricomycotina</taxon>
        <taxon>Agaricomycetes</taxon>
        <taxon>Agaricomycetidae</taxon>
        <taxon>Agaricales</taxon>
        <taxon>Schizophyllaceae</taxon>
        <taxon>Schizophyllum</taxon>
    </lineage>
</organism>
<sequence length="527" mass="58827">MIEHQVVVAVVAAVVLYIVAQRFALRKTLPLPPGPPGYPLIGNLLDLPTAGWDWKTFGAWADRYGPLISARAFGNTIVVINSHATALALLESRGPVYASRPHLVMPVDLMGWKDAMAFTPYGPRLRAYRRTFHAELGSRESVETYHPQEEEHARRFVRKVLESPERLMDHCYHHAGAIVLRVAYGYHADEEHDPIIRAGNEAMATFNKGSSPTAFLVNTISILKHVPEWFPGAGFQRQARLWSSHYRQMVEPPFEMVKATLEKGTAEDNFVAKSLMKATTKAEEENIMHAAGSMFGGGGDTTAIAVHFFFLMMILHSDVQRRAQAEIDAAVGRKHLPSFEDRERLPYVDAICKEILRLHPPVPNGLPHATLEDDVYEGYFIPKGSTVLTNIWKMCRDPKTYADAKAFRPERFLGPAPELDPKQLIFGFGRRICPGRLLADASVFITVATCLAVLDIRPVIQDGKRPVGQDGKRPVGLNGDRPVGQDGERLMPEYKTYGRPVDRLLPFTCDIVPRSGSSVMLESIFTR</sequence>
<dbReference type="PANTHER" id="PTHR46300">
    <property type="entry name" value="P450, PUTATIVE (EUROFUNG)-RELATED-RELATED"/>
    <property type="match status" value="1"/>
</dbReference>
<dbReference type="STRING" id="97359.A0A550BS97"/>
<dbReference type="GO" id="GO:0016705">
    <property type="term" value="F:oxidoreductase activity, acting on paired donors, with incorporation or reduction of molecular oxygen"/>
    <property type="evidence" value="ECO:0007669"/>
    <property type="project" value="InterPro"/>
</dbReference>
<keyword evidence="7 9" id="KW-0408">Iron</keyword>
<comment type="caution">
    <text evidence="12">The sequence shown here is derived from an EMBL/GenBank/DDBJ whole genome shotgun (WGS) entry which is preliminary data.</text>
</comment>
<evidence type="ECO:0000313" key="13">
    <source>
        <dbReference type="Proteomes" id="UP000320762"/>
    </source>
</evidence>
<name>A0A550BS97_9AGAR</name>
<dbReference type="OrthoDB" id="2789670at2759"/>
<dbReference type="Gene3D" id="1.10.630.10">
    <property type="entry name" value="Cytochrome P450"/>
    <property type="match status" value="1"/>
</dbReference>
<evidence type="ECO:0000256" key="7">
    <source>
        <dbReference type="ARBA" id="ARBA00023004"/>
    </source>
</evidence>
<comment type="pathway">
    <text evidence="2">Secondary metabolite biosynthesis.</text>
</comment>
<keyword evidence="6 10" id="KW-0560">Oxidoreductase</keyword>
<accession>A0A550BS97</accession>
<evidence type="ECO:0000256" key="1">
    <source>
        <dbReference type="ARBA" id="ARBA00001971"/>
    </source>
</evidence>
<evidence type="ECO:0000256" key="3">
    <source>
        <dbReference type="ARBA" id="ARBA00010617"/>
    </source>
</evidence>
<gene>
    <name evidence="12" type="ORF">BD626DRAFT_75172</name>
</gene>
<keyword evidence="4 9" id="KW-0349">Heme</keyword>
<feature type="binding site" description="axial binding residue" evidence="9">
    <location>
        <position position="433"/>
    </location>
    <ligand>
        <name>heme</name>
        <dbReference type="ChEBI" id="CHEBI:30413"/>
    </ligand>
    <ligandPart>
        <name>Fe</name>
        <dbReference type="ChEBI" id="CHEBI:18248"/>
    </ligandPart>
</feature>
<dbReference type="PROSITE" id="PS00086">
    <property type="entry name" value="CYTOCHROME_P450"/>
    <property type="match status" value="1"/>
</dbReference>
<dbReference type="PRINTS" id="PR00463">
    <property type="entry name" value="EP450I"/>
</dbReference>
<comment type="similarity">
    <text evidence="3 10">Belongs to the cytochrome P450 family.</text>
</comment>
<dbReference type="Proteomes" id="UP000320762">
    <property type="component" value="Unassembled WGS sequence"/>
</dbReference>
<dbReference type="Pfam" id="PF00067">
    <property type="entry name" value="p450"/>
    <property type="match status" value="1"/>
</dbReference>
<reference evidence="12 13" key="1">
    <citation type="journal article" date="2019" name="New Phytol.">
        <title>Comparative genomics reveals unique wood-decay strategies and fruiting body development in the Schizophyllaceae.</title>
        <authorList>
            <person name="Almasi E."/>
            <person name="Sahu N."/>
            <person name="Krizsan K."/>
            <person name="Balint B."/>
            <person name="Kovacs G.M."/>
            <person name="Kiss B."/>
            <person name="Cseklye J."/>
            <person name="Drula E."/>
            <person name="Henrissat B."/>
            <person name="Nagy I."/>
            <person name="Chovatia M."/>
            <person name="Adam C."/>
            <person name="LaButti K."/>
            <person name="Lipzen A."/>
            <person name="Riley R."/>
            <person name="Grigoriev I.V."/>
            <person name="Nagy L.G."/>
        </authorList>
    </citation>
    <scope>NUCLEOTIDE SEQUENCE [LARGE SCALE GENOMIC DNA]</scope>
    <source>
        <strain evidence="12 13">NL-1724</strain>
    </source>
</reference>
<dbReference type="InterPro" id="IPR036396">
    <property type="entry name" value="Cyt_P450_sf"/>
</dbReference>
<evidence type="ECO:0000256" key="6">
    <source>
        <dbReference type="ARBA" id="ARBA00023002"/>
    </source>
</evidence>
<dbReference type="SUPFAM" id="SSF48264">
    <property type="entry name" value="Cytochrome P450"/>
    <property type="match status" value="1"/>
</dbReference>
<dbReference type="InterPro" id="IPR001128">
    <property type="entry name" value="Cyt_P450"/>
</dbReference>
<dbReference type="InterPro" id="IPR002401">
    <property type="entry name" value="Cyt_P450_E_grp-I"/>
</dbReference>
<proteinExistence type="inferred from homology"/>
<evidence type="ECO:0000256" key="9">
    <source>
        <dbReference type="PIRSR" id="PIRSR602401-1"/>
    </source>
</evidence>
<protein>
    <submittedName>
        <fullName evidence="12">Cytochrome P450</fullName>
    </submittedName>
</protein>
<dbReference type="PRINTS" id="PR00385">
    <property type="entry name" value="P450"/>
</dbReference>
<evidence type="ECO:0000313" key="12">
    <source>
        <dbReference type="EMBL" id="TRM55417.1"/>
    </source>
</evidence>
<evidence type="ECO:0000256" key="10">
    <source>
        <dbReference type="RuleBase" id="RU000461"/>
    </source>
</evidence>
<dbReference type="CDD" id="cd11065">
    <property type="entry name" value="CYP64-like"/>
    <property type="match status" value="1"/>
</dbReference>
<keyword evidence="8 10" id="KW-0503">Monooxygenase</keyword>
<evidence type="ECO:0000256" key="8">
    <source>
        <dbReference type="ARBA" id="ARBA00023033"/>
    </source>
</evidence>
<evidence type="ECO:0000256" key="11">
    <source>
        <dbReference type="SAM" id="MobiDB-lite"/>
    </source>
</evidence>
<dbReference type="GO" id="GO:0004497">
    <property type="term" value="F:monooxygenase activity"/>
    <property type="evidence" value="ECO:0007669"/>
    <property type="project" value="UniProtKB-KW"/>
</dbReference>
<feature type="region of interest" description="Disordered" evidence="11">
    <location>
        <begin position="465"/>
        <end position="485"/>
    </location>
</feature>
<dbReference type="EMBL" id="VDMD01000151">
    <property type="protein sequence ID" value="TRM55417.1"/>
    <property type="molecule type" value="Genomic_DNA"/>
</dbReference>
<evidence type="ECO:0000256" key="5">
    <source>
        <dbReference type="ARBA" id="ARBA00022723"/>
    </source>
</evidence>
<dbReference type="InterPro" id="IPR017972">
    <property type="entry name" value="Cyt_P450_CS"/>
</dbReference>
<dbReference type="AlphaFoldDB" id="A0A550BS97"/>
<dbReference type="GO" id="GO:0005506">
    <property type="term" value="F:iron ion binding"/>
    <property type="evidence" value="ECO:0007669"/>
    <property type="project" value="InterPro"/>
</dbReference>
<dbReference type="GO" id="GO:0020037">
    <property type="term" value="F:heme binding"/>
    <property type="evidence" value="ECO:0007669"/>
    <property type="project" value="InterPro"/>
</dbReference>
<evidence type="ECO:0000256" key="2">
    <source>
        <dbReference type="ARBA" id="ARBA00005179"/>
    </source>
</evidence>
<keyword evidence="13" id="KW-1185">Reference proteome</keyword>
<keyword evidence="5 9" id="KW-0479">Metal-binding</keyword>
<comment type="cofactor">
    <cofactor evidence="1 9">
        <name>heme</name>
        <dbReference type="ChEBI" id="CHEBI:30413"/>
    </cofactor>
</comment>